<comment type="caution">
    <text evidence="2">The sequence shown here is derived from an EMBL/GenBank/DDBJ whole genome shotgun (WGS) entry which is preliminary data.</text>
</comment>
<evidence type="ECO:0000259" key="1">
    <source>
        <dbReference type="Pfam" id="PF03358"/>
    </source>
</evidence>
<dbReference type="GO" id="GO:0016491">
    <property type="term" value="F:oxidoreductase activity"/>
    <property type="evidence" value="ECO:0007669"/>
    <property type="project" value="UniProtKB-KW"/>
</dbReference>
<name>A0ABU7H2U1_9SPHI</name>
<dbReference type="InterPro" id="IPR050712">
    <property type="entry name" value="NAD(P)H-dep_reductase"/>
</dbReference>
<dbReference type="RefSeq" id="WP_330146517.1">
    <property type="nucleotide sequence ID" value="NZ_JAZDQU010000002.1"/>
</dbReference>
<dbReference type="EC" id="1.-.-.-" evidence="2"/>
<dbReference type="Pfam" id="PF03358">
    <property type="entry name" value="FMN_red"/>
    <property type="match status" value="1"/>
</dbReference>
<sequence length="182" mass="20797">MYQIVILSSSIRKGRDSHRAALYLAKFFNQQNEIKAELLDLQAYNFPLFNERLRFLENPDQQVIEFAEKIKNADAIIIVTPEYNGGYPASLKNVVDLLYDEWKNKPIAFCTCSSGNYAGTQVLVQMQSIFLKIGALIVPSTLPIAQVQNTFSENGELVETGLLEGRTQKYYKDIINYIERFN</sequence>
<dbReference type="PANTHER" id="PTHR30543">
    <property type="entry name" value="CHROMATE REDUCTASE"/>
    <property type="match status" value="1"/>
</dbReference>
<evidence type="ECO:0000313" key="2">
    <source>
        <dbReference type="EMBL" id="MEE1885622.1"/>
    </source>
</evidence>
<dbReference type="Proteomes" id="UP001337681">
    <property type="component" value="Unassembled WGS sequence"/>
</dbReference>
<dbReference type="Gene3D" id="3.40.50.360">
    <property type="match status" value="1"/>
</dbReference>
<keyword evidence="3" id="KW-1185">Reference proteome</keyword>
<dbReference type="InterPro" id="IPR029039">
    <property type="entry name" value="Flavoprotein-like_sf"/>
</dbReference>
<protein>
    <submittedName>
        <fullName evidence="2">NAD(P)H-dependent oxidoreductase</fullName>
        <ecNumber evidence="2">1.-.-.-</ecNumber>
    </submittedName>
</protein>
<feature type="domain" description="NADPH-dependent FMN reductase-like" evidence="1">
    <location>
        <begin position="3"/>
        <end position="146"/>
    </location>
</feature>
<dbReference type="InterPro" id="IPR005025">
    <property type="entry name" value="FMN_Rdtase-like_dom"/>
</dbReference>
<organism evidence="2 3">
    <name type="scientific">Pedobacter flavus</name>
    <dbReference type="NCBI Taxonomy" id="3113906"/>
    <lineage>
        <taxon>Bacteria</taxon>
        <taxon>Pseudomonadati</taxon>
        <taxon>Bacteroidota</taxon>
        <taxon>Sphingobacteriia</taxon>
        <taxon>Sphingobacteriales</taxon>
        <taxon>Sphingobacteriaceae</taxon>
        <taxon>Pedobacter</taxon>
    </lineage>
</organism>
<dbReference type="EMBL" id="JAZDQU010000002">
    <property type="protein sequence ID" value="MEE1885622.1"/>
    <property type="molecule type" value="Genomic_DNA"/>
</dbReference>
<dbReference type="PANTHER" id="PTHR30543:SF21">
    <property type="entry name" value="NAD(P)H-DEPENDENT FMN REDUCTASE LOT6"/>
    <property type="match status" value="1"/>
</dbReference>
<reference evidence="2 3" key="1">
    <citation type="submission" date="2024-01" db="EMBL/GenBank/DDBJ databases">
        <title>Pedobacter sp. nov., isolated from oil-contaminated soil.</title>
        <authorList>
            <person name="Le N.T.T."/>
        </authorList>
    </citation>
    <scope>NUCLEOTIDE SEQUENCE [LARGE SCALE GENOMIC DNA]</scope>
    <source>
        <strain evidence="2 3">VNH31</strain>
    </source>
</reference>
<evidence type="ECO:0000313" key="3">
    <source>
        <dbReference type="Proteomes" id="UP001337681"/>
    </source>
</evidence>
<accession>A0ABU7H2U1</accession>
<dbReference type="SUPFAM" id="SSF52218">
    <property type="entry name" value="Flavoproteins"/>
    <property type="match status" value="1"/>
</dbReference>
<gene>
    <name evidence="2" type="ORF">VRU49_09360</name>
</gene>
<keyword evidence="2" id="KW-0560">Oxidoreductase</keyword>
<proteinExistence type="predicted"/>